<evidence type="ECO:0000256" key="2">
    <source>
        <dbReference type="ARBA" id="ARBA00023004"/>
    </source>
</evidence>
<dbReference type="PROSITE" id="PS00198">
    <property type="entry name" value="4FE4S_FER_1"/>
    <property type="match status" value="1"/>
</dbReference>
<gene>
    <name evidence="5" type="ORF">IAD25_04040</name>
</gene>
<evidence type="ECO:0000256" key="1">
    <source>
        <dbReference type="ARBA" id="ARBA00022723"/>
    </source>
</evidence>
<keyword evidence="2" id="KW-0408">Iron</keyword>
<name>A0A9D1N690_9FIRM</name>
<reference evidence="5" key="1">
    <citation type="submission" date="2020-10" db="EMBL/GenBank/DDBJ databases">
        <authorList>
            <person name="Gilroy R."/>
        </authorList>
    </citation>
    <scope>NUCLEOTIDE SEQUENCE</scope>
    <source>
        <strain evidence="5">ChiSjej4B22-8349</strain>
    </source>
</reference>
<evidence type="ECO:0000313" key="5">
    <source>
        <dbReference type="EMBL" id="HIU95865.1"/>
    </source>
</evidence>
<organism evidence="5 6">
    <name type="scientific">Candidatus Allocopromorpha excrementipullorum</name>
    <dbReference type="NCBI Taxonomy" id="2840743"/>
    <lineage>
        <taxon>Bacteria</taxon>
        <taxon>Bacillati</taxon>
        <taxon>Bacillota</taxon>
        <taxon>Clostridia</taxon>
        <taxon>Eubacteriales</taxon>
        <taxon>Eubacteriaceae</taxon>
        <taxon>Eubacteriaceae incertae sedis</taxon>
        <taxon>Candidatus Allocopromorpha</taxon>
    </lineage>
</organism>
<evidence type="ECO:0000313" key="6">
    <source>
        <dbReference type="Proteomes" id="UP000824130"/>
    </source>
</evidence>
<evidence type="ECO:0000259" key="4">
    <source>
        <dbReference type="PROSITE" id="PS51379"/>
    </source>
</evidence>
<dbReference type="Pfam" id="PF13187">
    <property type="entry name" value="Fer4_9"/>
    <property type="match status" value="1"/>
</dbReference>
<reference evidence="5" key="2">
    <citation type="journal article" date="2021" name="PeerJ">
        <title>Extensive microbial diversity within the chicken gut microbiome revealed by metagenomics and culture.</title>
        <authorList>
            <person name="Gilroy R."/>
            <person name="Ravi A."/>
            <person name="Getino M."/>
            <person name="Pursley I."/>
            <person name="Horton D.L."/>
            <person name="Alikhan N.F."/>
            <person name="Baker D."/>
            <person name="Gharbi K."/>
            <person name="Hall N."/>
            <person name="Watson M."/>
            <person name="Adriaenssens E.M."/>
            <person name="Foster-Nyarko E."/>
            <person name="Jarju S."/>
            <person name="Secka A."/>
            <person name="Antonio M."/>
            <person name="Oren A."/>
            <person name="Chaudhuri R.R."/>
            <person name="La Ragione R."/>
            <person name="Hildebrand F."/>
            <person name="Pallen M.J."/>
        </authorList>
    </citation>
    <scope>NUCLEOTIDE SEQUENCE</scope>
    <source>
        <strain evidence="5">ChiSjej4B22-8349</strain>
    </source>
</reference>
<proteinExistence type="predicted"/>
<accession>A0A9D1N690</accession>
<evidence type="ECO:0000256" key="3">
    <source>
        <dbReference type="ARBA" id="ARBA00023014"/>
    </source>
</evidence>
<dbReference type="Proteomes" id="UP000824130">
    <property type="component" value="Unassembled WGS sequence"/>
</dbReference>
<dbReference type="GO" id="GO:0051536">
    <property type="term" value="F:iron-sulfur cluster binding"/>
    <property type="evidence" value="ECO:0007669"/>
    <property type="project" value="UniProtKB-KW"/>
</dbReference>
<keyword evidence="1" id="KW-0479">Metal-binding</keyword>
<dbReference type="SUPFAM" id="SSF54862">
    <property type="entry name" value="4Fe-4S ferredoxins"/>
    <property type="match status" value="1"/>
</dbReference>
<dbReference type="GO" id="GO:0046872">
    <property type="term" value="F:metal ion binding"/>
    <property type="evidence" value="ECO:0007669"/>
    <property type="project" value="UniProtKB-KW"/>
</dbReference>
<dbReference type="InterPro" id="IPR017896">
    <property type="entry name" value="4Fe4S_Fe-S-bd"/>
</dbReference>
<feature type="domain" description="4Fe-4S ferredoxin-type" evidence="4">
    <location>
        <begin position="74"/>
        <end position="103"/>
    </location>
</feature>
<comment type="caution">
    <text evidence="5">The sequence shown here is derived from an EMBL/GenBank/DDBJ whole genome shotgun (WGS) entry which is preliminary data.</text>
</comment>
<dbReference type="Gene3D" id="3.30.70.20">
    <property type="match status" value="1"/>
</dbReference>
<dbReference type="PROSITE" id="PS51379">
    <property type="entry name" value="4FE4S_FER_2"/>
    <property type="match status" value="2"/>
</dbReference>
<feature type="domain" description="4Fe-4S ferredoxin-type" evidence="4">
    <location>
        <begin position="17"/>
        <end position="50"/>
    </location>
</feature>
<dbReference type="AlphaFoldDB" id="A0A9D1N690"/>
<keyword evidence="3" id="KW-0411">Iron-sulfur</keyword>
<protein>
    <submittedName>
        <fullName evidence="5">4Fe-4S dicluster domain-containing protein</fullName>
    </submittedName>
</protein>
<sequence length="114" mass="13135">MRATELLTDEERALLTKVCRILNEEKTIPCTACGYCAGHCPMSIPVPEYFRIYNEYLRYPDEDWKIKPVYESVAEKRSRASDCIACHICERNCPQGIKIAEWMKKIAGGLEEMV</sequence>
<dbReference type="EMBL" id="DVOB01000087">
    <property type="protein sequence ID" value="HIU95865.1"/>
    <property type="molecule type" value="Genomic_DNA"/>
</dbReference>
<dbReference type="InterPro" id="IPR017900">
    <property type="entry name" value="4Fe4S_Fe_S_CS"/>
</dbReference>